<keyword evidence="9" id="KW-1185">Reference proteome</keyword>
<feature type="transmembrane region" description="Helical" evidence="6">
    <location>
        <begin position="122"/>
        <end position="139"/>
    </location>
</feature>
<feature type="transmembrane region" description="Helical" evidence="6">
    <location>
        <begin position="237"/>
        <end position="253"/>
    </location>
</feature>
<dbReference type="InterPro" id="IPR000620">
    <property type="entry name" value="EamA_dom"/>
</dbReference>
<evidence type="ECO:0000256" key="3">
    <source>
        <dbReference type="ARBA" id="ARBA00022692"/>
    </source>
</evidence>
<evidence type="ECO:0000313" key="8">
    <source>
        <dbReference type="EMBL" id="KGJ08535.1"/>
    </source>
</evidence>
<dbReference type="Pfam" id="PF00892">
    <property type="entry name" value="EamA"/>
    <property type="match status" value="1"/>
</dbReference>
<proteinExistence type="inferred from homology"/>
<sequence length="286" mass="30946">MRGAALMVLSMAAFVCNDAAIKFVTQTLPLPQAVLLRGLAVTAMLWVLAQRDGGVDWWPRDPRDRRLLAWRGVAEVASTFLYLIALQHLALGDLSAIMQSLPLLVMLAAAVVFRERLGWRRLTAVGVGMIGVLLILRPGSSAFSVWSLVALASVLLIVVREITTRGVSVGMRSSTIAFSAALFVTVAAPFLPAEGAWRWPTRAEWTGLAIATGFLAIGYQTAVAVMRVGEVGFVSPFRYTSLLFAIVVGMLVFGEWPDAWTWAGSALVVAAGLYSIWRETQLRQGA</sequence>
<evidence type="ECO:0000256" key="2">
    <source>
        <dbReference type="ARBA" id="ARBA00009853"/>
    </source>
</evidence>
<dbReference type="EMBL" id="JRKS01000009">
    <property type="protein sequence ID" value="KGJ08535.1"/>
    <property type="molecule type" value="Genomic_DNA"/>
</dbReference>
<feature type="transmembrane region" description="Helical" evidence="6">
    <location>
        <begin position="68"/>
        <end position="90"/>
    </location>
</feature>
<accession>A0A099FCT7</accession>
<feature type="domain" description="EamA" evidence="7">
    <location>
        <begin position="2"/>
        <end position="136"/>
    </location>
</feature>
<reference evidence="8 9" key="2">
    <citation type="submission" date="2014-10" db="EMBL/GenBank/DDBJ databases">
        <title>Paracoccus sanguinis sp. nov., isolated from clinical specimens of New York State patients.</title>
        <authorList>
            <person name="Mingle L.A."/>
            <person name="Cole J.A."/>
            <person name="Lapierre P."/>
            <person name="Musser K.A."/>
        </authorList>
    </citation>
    <scope>NUCLEOTIDE SEQUENCE [LARGE SCALE GENOMIC DNA]</scope>
    <source>
        <strain evidence="8 9">HAMBI 3106</strain>
    </source>
</reference>
<dbReference type="SUPFAM" id="SSF103481">
    <property type="entry name" value="Multidrug resistance efflux transporter EmrE"/>
    <property type="match status" value="2"/>
</dbReference>
<evidence type="ECO:0000256" key="1">
    <source>
        <dbReference type="ARBA" id="ARBA00004141"/>
    </source>
</evidence>
<gene>
    <name evidence="8" type="ORF">IC63_04830</name>
</gene>
<protein>
    <recommendedName>
        <fullName evidence="7">EamA domain-containing protein</fullName>
    </recommendedName>
</protein>
<dbReference type="PANTHER" id="PTHR22911">
    <property type="entry name" value="ACYL-MALONYL CONDENSING ENZYME-RELATED"/>
    <property type="match status" value="1"/>
</dbReference>
<feature type="transmembrane region" description="Helical" evidence="6">
    <location>
        <begin position="259"/>
        <end position="277"/>
    </location>
</feature>
<dbReference type="Proteomes" id="UP000029917">
    <property type="component" value="Unassembled WGS sequence"/>
</dbReference>
<keyword evidence="5 6" id="KW-0472">Membrane</keyword>
<dbReference type="PANTHER" id="PTHR22911:SF6">
    <property type="entry name" value="SOLUTE CARRIER FAMILY 35 MEMBER G1"/>
    <property type="match status" value="1"/>
</dbReference>
<evidence type="ECO:0000256" key="5">
    <source>
        <dbReference type="ARBA" id="ARBA00023136"/>
    </source>
</evidence>
<dbReference type="GO" id="GO:0016020">
    <property type="term" value="C:membrane"/>
    <property type="evidence" value="ECO:0007669"/>
    <property type="project" value="UniProtKB-SubCell"/>
</dbReference>
<comment type="subcellular location">
    <subcellularLocation>
        <location evidence="1">Membrane</location>
        <topology evidence="1">Multi-pass membrane protein</topology>
    </subcellularLocation>
</comment>
<dbReference type="AlphaFoldDB" id="A0A099FCT7"/>
<organism evidence="8 9">
    <name type="scientific">Paracoccus sphaerophysae</name>
    <dbReference type="NCBI Taxonomy" id="690417"/>
    <lineage>
        <taxon>Bacteria</taxon>
        <taxon>Pseudomonadati</taxon>
        <taxon>Pseudomonadota</taxon>
        <taxon>Alphaproteobacteria</taxon>
        <taxon>Rhodobacterales</taxon>
        <taxon>Paracoccaceae</taxon>
        <taxon>Paracoccus</taxon>
    </lineage>
</organism>
<dbReference type="STRING" id="690417.IC63_04830"/>
<comment type="similarity">
    <text evidence="2">Belongs to the drug/metabolite transporter (DMT) superfamily. 10 TMS drug/metabolite exporter (DME) (TC 2.A.7.3) family.</text>
</comment>
<keyword evidence="3 6" id="KW-0812">Transmembrane</keyword>
<evidence type="ECO:0000256" key="4">
    <source>
        <dbReference type="ARBA" id="ARBA00022989"/>
    </source>
</evidence>
<evidence type="ECO:0000256" key="6">
    <source>
        <dbReference type="SAM" id="Phobius"/>
    </source>
</evidence>
<feature type="transmembrane region" description="Helical" evidence="6">
    <location>
        <begin position="205"/>
        <end position="225"/>
    </location>
</feature>
<reference evidence="8 9" key="1">
    <citation type="submission" date="2014-09" db="EMBL/GenBank/DDBJ databases">
        <authorList>
            <person name="McGinnis J.M."/>
            <person name="Wolfgang W.J."/>
        </authorList>
    </citation>
    <scope>NUCLEOTIDE SEQUENCE [LARGE SCALE GENOMIC DNA]</scope>
    <source>
        <strain evidence="8 9">HAMBI 3106</strain>
    </source>
</reference>
<evidence type="ECO:0000259" key="7">
    <source>
        <dbReference type="Pfam" id="PF00892"/>
    </source>
</evidence>
<feature type="transmembrane region" description="Helical" evidence="6">
    <location>
        <begin position="96"/>
        <end position="113"/>
    </location>
</feature>
<feature type="transmembrane region" description="Helical" evidence="6">
    <location>
        <begin position="145"/>
        <end position="163"/>
    </location>
</feature>
<evidence type="ECO:0000313" key="9">
    <source>
        <dbReference type="Proteomes" id="UP000029917"/>
    </source>
</evidence>
<keyword evidence="4 6" id="KW-1133">Transmembrane helix</keyword>
<name>A0A099FCT7_9RHOB</name>
<dbReference type="InterPro" id="IPR037185">
    <property type="entry name" value="EmrE-like"/>
</dbReference>
<dbReference type="Gene3D" id="1.10.3730.20">
    <property type="match status" value="1"/>
</dbReference>
<feature type="transmembrane region" description="Helical" evidence="6">
    <location>
        <begin position="175"/>
        <end position="193"/>
    </location>
</feature>
<comment type="caution">
    <text evidence="8">The sequence shown here is derived from an EMBL/GenBank/DDBJ whole genome shotgun (WGS) entry which is preliminary data.</text>
</comment>